<gene>
    <name evidence="1" type="ORF">THIAE_08390</name>
</gene>
<protein>
    <submittedName>
        <fullName evidence="1">Uncharacterized protein</fullName>
    </submittedName>
</protein>
<proteinExistence type="predicted"/>
<evidence type="ECO:0000313" key="1">
    <source>
        <dbReference type="EMBL" id="AHF01773.1"/>
    </source>
</evidence>
<dbReference type="EMBL" id="CP007030">
    <property type="protein sequence ID" value="AHF01773.1"/>
    <property type="molecule type" value="Genomic_DNA"/>
</dbReference>
<dbReference type="KEGG" id="tao:THIAE_08390"/>
<sequence length="287" mass="32454">MSIKYKQQGLIISLMLFWLLLVSLLLLLSLKPTAAERAWQGHNQQGQYLDWVAQQLWQFSQQTPQLYATDTNGRFYDADRIPSPGYFPCPDTNHNGQSNAPCGQGQDIAIGLLPQQIATRSVNLTPYHAAPITIGFAIDSRYVIQNADYHNPPIQRYAPLNPIHPGEAALRDWQGQASVALVFIIPNDQLFENDTWRHALTQTPQHPERQIFNQRFPLQQALTLAEWQQRMHNHVAPLANTFCTLPADQPHWFNACSNPQQPTVHCPNQLPANPTGSDWRALLCPAD</sequence>
<dbReference type="eggNOG" id="ENOG5030JXN">
    <property type="taxonomic scope" value="Bacteria"/>
</dbReference>
<dbReference type="InParanoid" id="W0DWZ5"/>
<evidence type="ECO:0000313" key="2">
    <source>
        <dbReference type="Proteomes" id="UP000005380"/>
    </source>
</evidence>
<reference evidence="1 2" key="1">
    <citation type="submission" date="2013-12" db="EMBL/GenBank/DDBJ databases">
        <authorList>
            <consortium name="DOE Joint Genome Institute"/>
            <person name="Kappler U."/>
            <person name="Huntemann M."/>
            <person name="Han J."/>
            <person name="Chen A."/>
            <person name="Kyrpides N."/>
            <person name="Mavromatis K."/>
            <person name="Markowitz V."/>
            <person name="Palaniappan K."/>
            <person name="Ivanova N."/>
            <person name="Schaumberg A."/>
            <person name="Pati A."/>
            <person name="Liolios K."/>
            <person name="Nordberg H.P."/>
            <person name="Cantor M.N."/>
            <person name="Hua S.X."/>
            <person name="Woyke T."/>
        </authorList>
    </citation>
    <scope>NUCLEOTIDE SEQUENCE [LARGE SCALE GENOMIC DNA]</scope>
    <source>
        <strain evidence="2">AL2</strain>
    </source>
</reference>
<dbReference type="AlphaFoldDB" id="W0DWZ5"/>
<name>W0DWZ5_9GAMM</name>
<keyword evidence="2" id="KW-1185">Reference proteome</keyword>
<organism evidence="1 2">
    <name type="scientific">Thiomicrospira aerophila AL3</name>
    <dbReference type="NCBI Taxonomy" id="717772"/>
    <lineage>
        <taxon>Bacteria</taxon>
        <taxon>Pseudomonadati</taxon>
        <taxon>Pseudomonadota</taxon>
        <taxon>Gammaproteobacteria</taxon>
        <taxon>Thiotrichales</taxon>
        <taxon>Piscirickettsiaceae</taxon>
        <taxon>Thiomicrospira</taxon>
    </lineage>
</organism>
<dbReference type="RefSeq" id="WP_006460768.1">
    <property type="nucleotide sequence ID" value="NZ_CP007030.1"/>
</dbReference>
<dbReference type="Proteomes" id="UP000005380">
    <property type="component" value="Chromosome"/>
</dbReference>
<dbReference type="STRING" id="717772.THIAE_08390"/>
<dbReference type="OrthoDB" id="5611350at2"/>
<dbReference type="HOGENOM" id="CLU_969550_0_0_6"/>
<accession>W0DWZ5</accession>